<organism evidence="6 7">
    <name type="scientific">Epidermidibacterium keratini</name>
    <dbReference type="NCBI Taxonomy" id="1891644"/>
    <lineage>
        <taxon>Bacteria</taxon>
        <taxon>Bacillati</taxon>
        <taxon>Actinomycetota</taxon>
        <taxon>Actinomycetes</taxon>
        <taxon>Sporichthyales</taxon>
        <taxon>Sporichthyaceae</taxon>
        <taxon>Epidermidibacterium</taxon>
    </lineage>
</organism>
<dbReference type="KEGG" id="eke:EK0264_15385"/>
<dbReference type="InParanoid" id="A0A7L4YQK8"/>
<evidence type="ECO:0000313" key="7">
    <source>
        <dbReference type="Proteomes" id="UP000463857"/>
    </source>
</evidence>
<gene>
    <name evidence="6" type="ORF">EK0264_15385</name>
</gene>
<name>A0A7L4YQK8_9ACTN</name>
<dbReference type="Pfam" id="PF01258">
    <property type="entry name" value="zf-dskA_traR"/>
    <property type="match status" value="1"/>
</dbReference>
<sequence length="115" mass="12308">MTDPEVVLDELERDVRQRMASLTASFDQIVAASRDSNADDEHDPEGATIAYERQQVAALSDAAETQLAEIAAARERLQAGTYGVCESCGDAIAPGRLEARPTARLCIDCAARAGR</sequence>
<evidence type="ECO:0000256" key="3">
    <source>
        <dbReference type="ARBA" id="ARBA00022833"/>
    </source>
</evidence>
<evidence type="ECO:0000259" key="5">
    <source>
        <dbReference type="Pfam" id="PF01258"/>
    </source>
</evidence>
<dbReference type="SUPFAM" id="SSF57716">
    <property type="entry name" value="Glucocorticoid receptor-like (DNA-binding domain)"/>
    <property type="match status" value="1"/>
</dbReference>
<dbReference type="GO" id="GO:0008270">
    <property type="term" value="F:zinc ion binding"/>
    <property type="evidence" value="ECO:0007669"/>
    <property type="project" value="UniProtKB-KW"/>
</dbReference>
<dbReference type="PROSITE" id="PS51128">
    <property type="entry name" value="ZF_DKSA_2"/>
    <property type="match status" value="1"/>
</dbReference>
<keyword evidence="3" id="KW-0862">Zinc</keyword>
<protein>
    <submittedName>
        <fullName evidence="6">TraR/DksA family transcriptional regulator</fullName>
    </submittedName>
</protein>
<dbReference type="InterPro" id="IPR020458">
    <property type="entry name" value="Znf_DskA_TraR_CS"/>
</dbReference>
<dbReference type="PANTHER" id="PTHR33823:SF4">
    <property type="entry name" value="GENERAL STRESS PROTEIN 16O"/>
    <property type="match status" value="1"/>
</dbReference>
<dbReference type="InterPro" id="IPR000962">
    <property type="entry name" value="Znf_DskA_TraR"/>
</dbReference>
<dbReference type="RefSeq" id="WP_159546670.1">
    <property type="nucleotide sequence ID" value="NZ_CP047156.1"/>
</dbReference>
<reference evidence="6 7" key="1">
    <citation type="journal article" date="2018" name="Int. J. Syst. Evol. Microbiol.">
        <title>Epidermidibacterium keratini gen. nov., sp. nov., a member of the family Sporichthyaceae, isolated from keratin epidermis.</title>
        <authorList>
            <person name="Lee D.G."/>
            <person name="Trujillo M.E."/>
            <person name="Kang S."/>
            <person name="Nam J.J."/>
            <person name="Kim Y.J."/>
        </authorList>
    </citation>
    <scope>NUCLEOTIDE SEQUENCE [LARGE SCALE GENOMIC DNA]</scope>
    <source>
        <strain evidence="6 7">EPI-7</strain>
    </source>
</reference>
<dbReference type="PANTHER" id="PTHR33823">
    <property type="entry name" value="RNA POLYMERASE-BINDING TRANSCRIPTION FACTOR DKSA-RELATED"/>
    <property type="match status" value="1"/>
</dbReference>
<accession>A0A7L4YQK8</accession>
<keyword evidence="7" id="KW-1185">Reference proteome</keyword>
<feature type="zinc finger region" description="dksA C4-type" evidence="4">
    <location>
        <begin position="85"/>
        <end position="109"/>
    </location>
</feature>
<keyword evidence="1" id="KW-0479">Metal-binding</keyword>
<dbReference type="AlphaFoldDB" id="A0A7L4YQK8"/>
<keyword evidence="2" id="KW-0863">Zinc-finger</keyword>
<evidence type="ECO:0000256" key="4">
    <source>
        <dbReference type="PROSITE-ProRule" id="PRU00510"/>
    </source>
</evidence>
<dbReference type="Proteomes" id="UP000463857">
    <property type="component" value="Chromosome"/>
</dbReference>
<proteinExistence type="predicted"/>
<dbReference type="Gene3D" id="1.20.120.910">
    <property type="entry name" value="DksA, coiled-coil domain"/>
    <property type="match status" value="1"/>
</dbReference>
<dbReference type="EMBL" id="CP047156">
    <property type="protein sequence ID" value="QHC01535.1"/>
    <property type="molecule type" value="Genomic_DNA"/>
</dbReference>
<evidence type="ECO:0000313" key="6">
    <source>
        <dbReference type="EMBL" id="QHC01535.1"/>
    </source>
</evidence>
<dbReference type="OrthoDB" id="1121111at2"/>
<dbReference type="PROSITE" id="PS01102">
    <property type="entry name" value="ZF_DKSA_1"/>
    <property type="match status" value="1"/>
</dbReference>
<evidence type="ECO:0000256" key="2">
    <source>
        <dbReference type="ARBA" id="ARBA00022771"/>
    </source>
</evidence>
<evidence type="ECO:0000256" key="1">
    <source>
        <dbReference type="ARBA" id="ARBA00022723"/>
    </source>
</evidence>
<feature type="domain" description="Zinc finger DksA/TraR C4-type" evidence="5">
    <location>
        <begin position="80"/>
        <end position="112"/>
    </location>
</feature>